<feature type="coiled-coil region" evidence="3">
    <location>
        <begin position="106"/>
        <end position="188"/>
    </location>
</feature>
<dbReference type="Proteomes" id="UP000242381">
    <property type="component" value="Unassembled WGS sequence"/>
</dbReference>
<comment type="subcellular location">
    <subcellularLocation>
        <location evidence="1">Nucleus</location>
    </subcellularLocation>
</comment>
<feature type="compositionally biased region" description="Acidic residues" evidence="4">
    <location>
        <begin position="199"/>
        <end position="209"/>
    </location>
</feature>
<dbReference type="EMBL" id="KV921273">
    <property type="protein sequence ID" value="ORE21837.1"/>
    <property type="molecule type" value="Genomic_DNA"/>
</dbReference>
<sequence length="250" mass="29340">MDEELFLKQRLALDDRAVKGLEKKVFTFLHTLSTESVESAQHSFENILIQLLSYQTNLERNPIIEHVNIKDINEYNAIVERTAVAQREAMKDIVSLKQDLLAAQKIRNHKLEYDRVAREIMKLDTRDAYTESITQLKKEIEVLQREKINKLIALENRKKNLSQAVQNLKDLQRSVEEERAMMNDDKRMVMDMERGYASSDEEGDILSEDEQVKPEQDDKKYTSHRFHERKSEDEDEDEEEGIVLDTPMAE</sequence>
<dbReference type="InterPro" id="IPR008501">
    <property type="entry name" value="THOC7/Mft1"/>
</dbReference>
<evidence type="ECO:0000256" key="2">
    <source>
        <dbReference type="ARBA" id="ARBA00023242"/>
    </source>
</evidence>
<evidence type="ECO:0000313" key="6">
    <source>
        <dbReference type="Proteomes" id="UP000242381"/>
    </source>
</evidence>
<gene>
    <name evidence="5" type="ORF">BCV71DRAFT_260754</name>
</gene>
<feature type="compositionally biased region" description="Acidic residues" evidence="4">
    <location>
        <begin position="233"/>
        <end position="242"/>
    </location>
</feature>
<evidence type="ECO:0008006" key="7">
    <source>
        <dbReference type="Google" id="ProtNLM"/>
    </source>
</evidence>
<dbReference type="GO" id="GO:0000445">
    <property type="term" value="C:THO complex part of transcription export complex"/>
    <property type="evidence" value="ECO:0007669"/>
    <property type="project" value="InterPro"/>
</dbReference>
<evidence type="ECO:0000256" key="3">
    <source>
        <dbReference type="SAM" id="Coils"/>
    </source>
</evidence>
<dbReference type="VEuPathDB" id="FungiDB:BCV72DRAFT_56381"/>
<dbReference type="OMA" id="WANSKND"/>
<evidence type="ECO:0000256" key="1">
    <source>
        <dbReference type="ARBA" id="ARBA00004123"/>
    </source>
</evidence>
<evidence type="ECO:0000256" key="4">
    <source>
        <dbReference type="SAM" id="MobiDB-lite"/>
    </source>
</evidence>
<dbReference type="Pfam" id="PF05615">
    <property type="entry name" value="THOC7"/>
    <property type="match status" value="1"/>
</dbReference>
<feature type="compositionally biased region" description="Basic and acidic residues" evidence="4">
    <location>
        <begin position="210"/>
        <end position="221"/>
    </location>
</feature>
<organism evidence="5 6">
    <name type="scientific">Rhizopus microsporus</name>
    <dbReference type="NCBI Taxonomy" id="58291"/>
    <lineage>
        <taxon>Eukaryota</taxon>
        <taxon>Fungi</taxon>
        <taxon>Fungi incertae sedis</taxon>
        <taxon>Mucoromycota</taxon>
        <taxon>Mucoromycotina</taxon>
        <taxon>Mucoromycetes</taxon>
        <taxon>Mucorales</taxon>
        <taxon>Mucorineae</taxon>
        <taxon>Rhizopodaceae</taxon>
        <taxon>Rhizopus</taxon>
    </lineage>
</organism>
<accession>A0A0A1NEH8</accession>
<proteinExistence type="predicted"/>
<dbReference type="AlphaFoldDB" id="A0A0A1NEH8"/>
<evidence type="ECO:0000313" key="5">
    <source>
        <dbReference type="EMBL" id="ORE21837.1"/>
    </source>
</evidence>
<feature type="region of interest" description="Disordered" evidence="4">
    <location>
        <begin position="196"/>
        <end position="250"/>
    </location>
</feature>
<protein>
    <recommendedName>
        <fullName evidence="7">Tho complex subunit 7</fullName>
    </recommendedName>
</protein>
<name>A0A0A1NEH8_RHIZD</name>
<dbReference type="GO" id="GO:0006397">
    <property type="term" value="P:mRNA processing"/>
    <property type="evidence" value="ECO:0007669"/>
    <property type="project" value="InterPro"/>
</dbReference>
<keyword evidence="3" id="KW-0175">Coiled coil</keyword>
<keyword evidence="2" id="KW-0539">Nucleus</keyword>
<reference evidence="5 6" key="1">
    <citation type="journal article" date="2016" name="Proc. Natl. Acad. Sci. U.S.A.">
        <title>Lipid metabolic changes in an early divergent fungus govern the establishment of a mutualistic symbiosis with endobacteria.</title>
        <authorList>
            <person name="Lastovetsky O.A."/>
            <person name="Gaspar M.L."/>
            <person name="Mondo S.J."/>
            <person name="LaButti K.M."/>
            <person name="Sandor L."/>
            <person name="Grigoriev I.V."/>
            <person name="Henry S.A."/>
            <person name="Pawlowska T.E."/>
        </authorList>
    </citation>
    <scope>NUCLEOTIDE SEQUENCE [LARGE SCALE GENOMIC DNA]</scope>
    <source>
        <strain evidence="5 6">ATCC 11559</strain>
    </source>
</reference>